<protein>
    <submittedName>
        <fullName evidence="1">Uncharacterized protein</fullName>
    </submittedName>
</protein>
<sequence length="1377" mass="149789">MTTTRIHHALPAPVVHAGFSVPQSKSHVLAGVQDAYWSDDEAEDAECPLCLEEMDISDLNFKPCVCGYQICRFCWHHIKENLNKRCPACRRVYTDEAVEFKPIATQDHKRLTQQKKQRERERKELDALGRRQLANVRVVQRNVVYVVGIGPRFAKEEYIPTLRSSEYFGQYGKINKIILVKRNSSGGGAPVVGVYVTYHRREDAARAIAAVDGSTSPAGGRELMRASYGTTKYCMAFLRSVTCSDHNCMNLHEWGDEKDCFTKEDLTTLKHTIKTTETKARSVISSKRGDEADGWCLPRSAAWGSRTNLQPTVPNIVSTQRKRVSATTRQMRPQTEARPSTRPQERKSSAKPASQETLSRPTTPASTLPSAHPSLPPKPPSPVTRKKKEPIVRAPSPSPTPSAAGDSESTGSQENGPGSPKIHPQSDESIESSIPLNLSAPPGLPAIPPGLSAPPGLPPPPGLAGPAHPSRIATASPQTPILAQQTSYQMSNAARALLDDVTSRRESLLPTVVAQGPFPDFDRTLENLSQADGGLSGFSFSLDLNFAGDEAIHNELADLEPESQTPFLGSFLDAFPSLRSSASTSSYIPPGVPYPHNPAHAIYDPTVIQRTVAPIENQSSNKPNYMGSFNPFADGADDSPTVAAPIKPNTPNAIGDDSAPRVSRFGFARHGPRTATAASSPLQISSTMSTSSNNEGNSNVFGQSELPHSPAVSQWSLHGRQDFAYSSSNSVVPSPMMPAQAQPMYVPPQSRFQPFDSSGGVSEAQLRDFIQSNQDRPNLLRHGMSVASSDSQGLYKGAQPQFRDPAIMSAARFAPAPETHYMHSVDMTYGPPPGLSFPPGLQNLNTPVSMNDGNGNAHDLRTEPVAEGPSLSSPSDFPALPSSIISDPNSQDTPSTSTTTPIEQNFESQEKAERKAAKKAAAAAKAAERQKIAREKSAAKAVEKARMAAEKSAEKERAAVLKAQLEKEKAEKVRLEAENARLEKEKERLSRIERERVAQAEREKAAQAEKDKAAKKAGVALARAAETQKAINKRVDTKGANVKEALPGSSESSTQIPLLSKKPKKNKPVTRPIRVPHKEEGLGTNENSSYPSATASDTAHTSGFKGPSTNTSSNNSRSQSLERYVPTSLEDLMEDIHVMNASMDLLKHPFFDLHKINPAAKMPLEYGPLVHALSALSVGGGSFANNVPSGSIDNAISSFQQLLETLTQTISDLLRLLPRTIWDENSSFDGVLRDMLKVDEFLDEGAAVATSGEDGHGQEDDVAALTLGLERRARWMEVQLSKLEELHRDINNAAVRAVLAFNDSGWDRHGFMPRVGNTVRRFENIGVVDDYNGQRPMTAEELEKKLVVAKEAAVFAETELREMMEKMQDVKPYEDDY</sequence>
<comment type="caution">
    <text evidence="1">The sequence shown here is derived from an EMBL/GenBank/DDBJ whole genome shotgun (WGS) entry which is preliminary data.</text>
</comment>
<organism evidence="1 2">
    <name type="scientific">Lentinula aff. lateritia</name>
    <dbReference type="NCBI Taxonomy" id="2804960"/>
    <lineage>
        <taxon>Eukaryota</taxon>
        <taxon>Fungi</taxon>
        <taxon>Dikarya</taxon>
        <taxon>Basidiomycota</taxon>
        <taxon>Agaricomycotina</taxon>
        <taxon>Agaricomycetes</taxon>
        <taxon>Agaricomycetidae</taxon>
        <taxon>Agaricales</taxon>
        <taxon>Marasmiineae</taxon>
        <taxon>Omphalotaceae</taxon>
        <taxon>Lentinula</taxon>
    </lineage>
</organism>
<gene>
    <name evidence="1" type="ORF">F5876DRAFT_47423</name>
</gene>
<proteinExistence type="predicted"/>
<keyword evidence="2" id="KW-1185">Reference proteome</keyword>
<dbReference type="EMBL" id="MU795276">
    <property type="protein sequence ID" value="KAJ3807783.1"/>
    <property type="molecule type" value="Genomic_DNA"/>
</dbReference>
<dbReference type="Proteomes" id="UP001163835">
    <property type="component" value="Unassembled WGS sequence"/>
</dbReference>
<evidence type="ECO:0000313" key="1">
    <source>
        <dbReference type="EMBL" id="KAJ3807783.1"/>
    </source>
</evidence>
<accession>A0ACC1TT78</accession>
<evidence type="ECO:0000313" key="2">
    <source>
        <dbReference type="Proteomes" id="UP001163835"/>
    </source>
</evidence>
<reference evidence="1" key="1">
    <citation type="submission" date="2022-09" db="EMBL/GenBank/DDBJ databases">
        <title>A Global Phylogenomic Analysis of the Shiitake Genus Lentinula.</title>
        <authorList>
            <consortium name="DOE Joint Genome Institute"/>
            <person name="Sierra-Patev S."/>
            <person name="Min B."/>
            <person name="Naranjo-Ortiz M."/>
            <person name="Looney B."/>
            <person name="Konkel Z."/>
            <person name="Slot J.C."/>
            <person name="Sakamoto Y."/>
            <person name="Steenwyk J.L."/>
            <person name="Rokas A."/>
            <person name="Carro J."/>
            <person name="Camarero S."/>
            <person name="Ferreira P."/>
            <person name="Molpeceres G."/>
            <person name="Ruiz-Duenas F.J."/>
            <person name="Serrano A."/>
            <person name="Henrissat B."/>
            <person name="Drula E."/>
            <person name="Hughes K.W."/>
            <person name="Mata J.L."/>
            <person name="Ishikawa N.K."/>
            <person name="Vargas-Isla R."/>
            <person name="Ushijima S."/>
            <person name="Smith C.A."/>
            <person name="Ahrendt S."/>
            <person name="Andreopoulos W."/>
            <person name="He G."/>
            <person name="Labutti K."/>
            <person name="Lipzen A."/>
            <person name="Ng V."/>
            <person name="Riley R."/>
            <person name="Sandor L."/>
            <person name="Barry K."/>
            <person name="Martinez A.T."/>
            <person name="Xiao Y."/>
            <person name="Gibbons J.G."/>
            <person name="Terashima K."/>
            <person name="Grigoriev I.V."/>
            <person name="Hibbett D.S."/>
        </authorList>
    </citation>
    <scope>NUCLEOTIDE SEQUENCE</scope>
    <source>
        <strain evidence="1">TMI1499</strain>
    </source>
</reference>
<name>A0ACC1TT78_9AGAR</name>